<name>A0A1E7WHT1_9BURK</name>
<gene>
    <name evidence="1" type="ORF">DUPY_33270</name>
</gene>
<evidence type="ECO:0000313" key="1">
    <source>
        <dbReference type="EMBL" id="OEZ98054.1"/>
    </source>
</evidence>
<organism evidence="1 2">
    <name type="scientific">Duganella phyllosphaerae</name>
    <dbReference type="NCBI Taxonomy" id="762836"/>
    <lineage>
        <taxon>Bacteria</taxon>
        <taxon>Pseudomonadati</taxon>
        <taxon>Pseudomonadota</taxon>
        <taxon>Betaproteobacteria</taxon>
        <taxon>Burkholderiales</taxon>
        <taxon>Oxalobacteraceae</taxon>
        <taxon>Telluria group</taxon>
        <taxon>Duganella</taxon>
    </lineage>
</organism>
<reference evidence="2" key="1">
    <citation type="journal article" date="2016" name="Front. Microbiol.">
        <title>Molecular Keys to the Janthinobacterium and Duganella spp. Interaction with the Plant Pathogen Fusarium graminearum.</title>
        <authorList>
            <person name="Haack F.S."/>
            <person name="Poehlein A."/>
            <person name="Kroger C."/>
            <person name="Voigt C.A."/>
            <person name="Piepenbring M."/>
            <person name="Bode H.B."/>
            <person name="Daniel R."/>
            <person name="Schafer W."/>
            <person name="Streit W.R."/>
        </authorList>
    </citation>
    <scope>NUCLEOTIDE SEQUENCE [LARGE SCALE GENOMIC DNA]</scope>
    <source>
        <strain evidence="2">T54</strain>
    </source>
</reference>
<dbReference type="EMBL" id="LROM01000093">
    <property type="protein sequence ID" value="OEZ98054.1"/>
    <property type="molecule type" value="Genomic_DNA"/>
</dbReference>
<comment type="caution">
    <text evidence="1">The sequence shown here is derived from an EMBL/GenBank/DDBJ whole genome shotgun (WGS) entry which is preliminary data.</text>
</comment>
<dbReference type="AlphaFoldDB" id="A0A1E7WHT1"/>
<proteinExistence type="predicted"/>
<sequence>MRAKRCAGMWHFLDDTTNGSGYRQEQPLTERRVKNIQIIDGADNAAYDIFSATEEEFSLIFPDGTDVAFIDEVYRSQPSTILDAALTEIWTRRVPKRLAMGIHGILFYDCERKKIYYPGRRDEEAVNPCGAPLR</sequence>
<accession>A0A1E7WHT1</accession>
<evidence type="ECO:0000313" key="2">
    <source>
        <dbReference type="Proteomes" id="UP000175989"/>
    </source>
</evidence>
<protein>
    <submittedName>
        <fullName evidence="1">Uncharacterized protein</fullName>
    </submittedName>
</protein>
<keyword evidence="2" id="KW-1185">Reference proteome</keyword>
<dbReference type="Proteomes" id="UP000175989">
    <property type="component" value="Unassembled WGS sequence"/>
</dbReference>